<feature type="non-terminal residue" evidence="1">
    <location>
        <position position="91"/>
    </location>
</feature>
<sequence length="91" mass="10053">IGLKTTAGIYPGAFSDSLCRLFEFVLAGRVLNLFSGASMIGATRVDLSHPNATLNMPVAKFLAGNTQYWDWVLLDPPYNITEPARKLQMYD</sequence>
<gene>
    <name evidence="1" type="ORF">S12H4_62177</name>
</gene>
<organism evidence="1">
    <name type="scientific">marine sediment metagenome</name>
    <dbReference type="NCBI Taxonomy" id="412755"/>
    <lineage>
        <taxon>unclassified sequences</taxon>
        <taxon>metagenomes</taxon>
        <taxon>ecological metagenomes</taxon>
    </lineage>
</organism>
<reference evidence="1" key="1">
    <citation type="journal article" date="2014" name="Front. Microbiol.">
        <title>High frequency of phylogenetically diverse reductive dehalogenase-homologous genes in deep subseafloor sedimentary metagenomes.</title>
        <authorList>
            <person name="Kawai M."/>
            <person name="Futagami T."/>
            <person name="Toyoda A."/>
            <person name="Takaki Y."/>
            <person name="Nishi S."/>
            <person name="Hori S."/>
            <person name="Arai W."/>
            <person name="Tsubouchi T."/>
            <person name="Morono Y."/>
            <person name="Uchiyama I."/>
            <person name="Ito T."/>
            <person name="Fujiyama A."/>
            <person name="Inagaki F."/>
            <person name="Takami H."/>
        </authorList>
    </citation>
    <scope>NUCLEOTIDE SEQUENCE</scope>
    <source>
        <strain evidence="1">Expedition CK06-06</strain>
    </source>
</reference>
<name>X1UHJ1_9ZZZZ</name>
<protein>
    <recommendedName>
        <fullName evidence="2">DNA methylase N-4/N-6 domain-containing protein</fullName>
    </recommendedName>
</protein>
<comment type="caution">
    <text evidence="1">The sequence shown here is derived from an EMBL/GenBank/DDBJ whole genome shotgun (WGS) entry which is preliminary data.</text>
</comment>
<dbReference type="AlphaFoldDB" id="X1UHJ1"/>
<proteinExistence type="predicted"/>
<evidence type="ECO:0000313" key="1">
    <source>
        <dbReference type="EMBL" id="GAJ16943.1"/>
    </source>
</evidence>
<accession>X1UHJ1</accession>
<evidence type="ECO:0008006" key="2">
    <source>
        <dbReference type="Google" id="ProtNLM"/>
    </source>
</evidence>
<dbReference type="EMBL" id="BARW01041584">
    <property type="protein sequence ID" value="GAJ16943.1"/>
    <property type="molecule type" value="Genomic_DNA"/>
</dbReference>
<feature type="non-terminal residue" evidence="1">
    <location>
        <position position="1"/>
    </location>
</feature>